<feature type="domain" description="YkoP-like" evidence="1">
    <location>
        <begin position="3"/>
        <end position="184"/>
    </location>
</feature>
<protein>
    <recommendedName>
        <fullName evidence="1">YkoP-like domain-containing protein</fullName>
    </recommendedName>
</protein>
<keyword evidence="3" id="KW-1185">Reference proteome</keyword>
<proteinExistence type="predicted"/>
<dbReference type="InterPro" id="IPR054467">
    <property type="entry name" value="YkoP-like_dom"/>
</dbReference>
<dbReference type="eggNOG" id="COG0726">
    <property type="taxonomic scope" value="Bacteria"/>
</dbReference>
<dbReference type="RefSeq" id="WP_038085034.1">
    <property type="nucleotide sequence ID" value="NZ_JMIR01000004.1"/>
</dbReference>
<accession>A0A074LUY9</accession>
<evidence type="ECO:0000259" key="1">
    <source>
        <dbReference type="Pfam" id="PF22790"/>
    </source>
</evidence>
<gene>
    <name evidence="2" type="ORF">EL26_04920</name>
</gene>
<dbReference type="EMBL" id="JMIR01000004">
    <property type="protein sequence ID" value="KEO84445.1"/>
    <property type="molecule type" value="Genomic_DNA"/>
</dbReference>
<name>A0A074LUY9_9BACL</name>
<dbReference type="STRING" id="1157490.EL26_04920"/>
<dbReference type="Pfam" id="PF22790">
    <property type="entry name" value="YkoP"/>
    <property type="match status" value="1"/>
</dbReference>
<dbReference type="Proteomes" id="UP000027931">
    <property type="component" value="Unassembled WGS sequence"/>
</dbReference>
<comment type="caution">
    <text evidence="2">The sequence shown here is derived from an EMBL/GenBank/DDBJ whole genome shotgun (WGS) entry which is preliminary data.</text>
</comment>
<sequence length="191" mass="22636">MNRAMLACWRLGDTVYRRLRHFDFEDLDGTNIFRIRIRHYAGPAFDLPGGDVVQDGDWVGFLHFYNMRLQGILQNIQSENRRVLLVAREVKRSLPELAEFLRKHPRGERIKALMGVTLLNRGVEPFGFTVMNVPDTAWFRFKNWYMRLMMAFCHPDGFRRLSRRDEAMCIKRVVMPADELFFRYGANCKEQ</sequence>
<dbReference type="OrthoDB" id="1951946at2"/>
<dbReference type="AlphaFoldDB" id="A0A074LUY9"/>
<evidence type="ECO:0000313" key="2">
    <source>
        <dbReference type="EMBL" id="KEO84445.1"/>
    </source>
</evidence>
<organism evidence="2 3">
    <name type="scientific">Tumebacillus flagellatus</name>
    <dbReference type="NCBI Taxonomy" id="1157490"/>
    <lineage>
        <taxon>Bacteria</taxon>
        <taxon>Bacillati</taxon>
        <taxon>Bacillota</taxon>
        <taxon>Bacilli</taxon>
        <taxon>Bacillales</taxon>
        <taxon>Alicyclobacillaceae</taxon>
        <taxon>Tumebacillus</taxon>
    </lineage>
</organism>
<evidence type="ECO:0000313" key="3">
    <source>
        <dbReference type="Proteomes" id="UP000027931"/>
    </source>
</evidence>
<reference evidence="2 3" key="1">
    <citation type="journal article" date="2013" name="Int. J. Syst. Evol. Microbiol.">
        <title>Tumebacillus flagellatus sp. nov., an alpha-amylase/pullulanase-producing bacterium isolated from cassava wastewater.</title>
        <authorList>
            <person name="Wang Q."/>
            <person name="Xie N."/>
            <person name="Qin Y."/>
            <person name="Shen N."/>
            <person name="Zhu J."/>
            <person name="Mi H."/>
            <person name="Huang R."/>
        </authorList>
    </citation>
    <scope>NUCLEOTIDE SEQUENCE [LARGE SCALE GENOMIC DNA]</scope>
    <source>
        <strain evidence="2 3">GST4</strain>
    </source>
</reference>